<dbReference type="Pfam" id="PF13180">
    <property type="entry name" value="PDZ_2"/>
    <property type="match status" value="1"/>
</dbReference>
<comment type="caution">
    <text evidence="11">The sequence shown here is derived from an EMBL/GenBank/DDBJ whole genome shotgun (WGS) entry which is preliminary data.</text>
</comment>
<evidence type="ECO:0000313" key="11">
    <source>
        <dbReference type="EMBL" id="THG37762.1"/>
    </source>
</evidence>
<comment type="subcellular location">
    <subcellularLocation>
        <location evidence="1">Cell inner membrane</location>
    </subcellularLocation>
</comment>
<dbReference type="Gene3D" id="2.30.42.10">
    <property type="match status" value="1"/>
</dbReference>
<dbReference type="EMBL" id="SSTI01000015">
    <property type="protein sequence ID" value="THG37762.1"/>
    <property type="molecule type" value="Genomic_DNA"/>
</dbReference>
<dbReference type="Gene3D" id="2.30.30.830">
    <property type="match status" value="1"/>
</dbReference>
<evidence type="ECO:0000256" key="5">
    <source>
        <dbReference type="ARBA" id="ARBA00022692"/>
    </source>
</evidence>
<evidence type="ECO:0000256" key="2">
    <source>
        <dbReference type="ARBA" id="ARBA00022448"/>
    </source>
</evidence>
<protein>
    <submittedName>
        <fullName evidence="11">PDZ domain-containing protein</fullName>
    </submittedName>
</protein>
<dbReference type="InterPro" id="IPR001478">
    <property type="entry name" value="PDZ"/>
</dbReference>
<feature type="domain" description="Type II secretion system protein GspC N-terminal" evidence="9">
    <location>
        <begin position="29"/>
        <end position="155"/>
    </location>
</feature>
<name>A0ABY2QDH1_9SPHN</name>
<keyword evidence="5" id="KW-0812">Transmembrane</keyword>
<evidence type="ECO:0000259" key="10">
    <source>
        <dbReference type="Pfam" id="PF13180"/>
    </source>
</evidence>
<evidence type="ECO:0000259" key="9">
    <source>
        <dbReference type="Pfam" id="PF11356"/>
    </source>
</evidence>
<gene>
    <name evidence="11" type="ORF">E5988_15510</name>
</gene>
<reference evidence="11 12" key="1">
    <citation type="submission" date="2019-04" db="EMBL/GenBank/DDBJ databases">
        <title>Microbes associate with the intestines of laboratory mice.</title>
        <authorList>
            <person name="Navarre W."/>
            <person name="Wong E."/>
            <person name="Huang K.C."/>
            <person name="Tropini C."/>
            <person name="Ng K."/>
            <person name="Yu B."/>
        </authorList>
    </citation>
    <scope>NUCLEOTIDE SEQUENCE [LARGE SCALE GENOMIC DNA]</scope>
    <source>
        <strain evidence="11 12">NM83_B4-11</strain>
    </source>
</reference>
<evidence type="ECO:0000256" key="7">
    <source>
        <dbReference type="ARBA" id="ARBA00022989"/>
    </source>
</evidence>
<dbReference type="SUPFAM" id="SSF50156">
    <property type="entry name" value="PDZ domain-like"/>
    <property type="match status" value="1"/>
</dbReference>
<dbReference type="Pfam" id="PF11356">
    <property type="entry name" value="T2SSC"/>
    <property type="match status" value="1"/>
</dbReference>
<dbReference type="Proteomes" id="UP000308038">
    <property type="component" value="Unassembled WGS sequence"/>
</dbReference>
<evidence type="ECO:0000256" key="3">
    <source>
        <dbReference type="ARBA" id="ARBA00022475"/>
    </source>
</evidence>
<keyword evidence="8" id="KW-0472">Membrane</keyword>
<feature type="domain" description="PDZ" evidence="10">
    <location>
        <begin position="203"/>
        <end position="274"/>
    </location>
</feature>
<dbReference type="RefSeq" id="WP_136452279.1">
    <property type="nucleotide sequence ID" value="NZ_SSTI01000015.1"/>
</dbReference>
<evidence type="ECO:0000313" key="12">
    <source>
        <dbReference type="Proteomes" id="UP000308038"/>
    </source>
</evidence>
<accession>A0ABY2QDH1</accession>
<keyword evidence="6" id="KW-0653">Protein transport</keyword>
<evidence type="ECO:0000256" key="6">
    <source>
        <dbReference type="ARBA" id="ARBA00022927"/>
    </source>
</evidence>
<keyword evidence="2" id="KW-0813">Transport</keyword>
<keyword evidence="4" id="KW-0997">Cell inner membrane</keyword>
<keyword evidence="7" id="KW-1133">Transmembrane helix</keyword>
<proteinExistence type="predicted"/>
<evidence type="ECO:0000256" key="4">
    <source>
        <dbReference type="ARBA" id="ARBA00022519"/>
    </source>
</evidence>
<keyword evidence="3" id="KW-1003">Cell membrane</keyword>
<sequence length="277" mass="28335">MRLSFDARARALLRRIPVVNVYSLAELALLAALAVQGARLVWTVVTPVTPLGEWRPAGPTLPIAPGEVLRGFDPFYRISGAASSGPAVVTSLQLKLFGTRIDEATGRGSAILAGPDGVQQSVAVGEEIIPGVVLRAVAFDHVTLERGGAREDLFLDQSDGAAAAAVPAPVPGVPQPAAAPTTAGITVQQFQNEIGFVPRVEGGRMNGLVVRPAGSGAAFRAAGLRDGDILTEIGGRAVQGPGDIERLSAQFAGGGTIGLTVERGGQTVALSVQVTGQ</sequence>
<evidence type="ECO:0000256" key="1">
    <source>
        <dbReference type="ARBA" id="ARBA00004533"/>
    </source>
</evidence>
<organism evidence="11 12">
    <name type="scientific">Sphingomonas olei</name>
    <dbReference type="NCBI Taxonomy" id="1886787"/>
    <lineage>
        <taxon>Bacteria</taxon>
        <taxon>Pseudomonadati</taxon>
        <taxon>Pseudomonadota</taxon>
        <taxon>Alphaproteobacteria</taxon>
        <taxon>Sphingomonadales</taxon>
        <taxon>Sphingomonadaceae</taxon>
        <taxon>Sphingomonas</taxon>
    </lineage>
</organism>
<keyword evidence="12" id="KW-1185">Reference proteome</keyword>
<dbReference type="InterPro" id="IPR036034">
    <property type="entry name" value="PDZ_sf"/>
</dbReference>
<dbReference type="InterPro" id="IPR024961">
    <property type="entry name" value="T2SS_GspC_N"/>
</dbReference>
<evidence type="ECO:0000256" key="8">
    <source>
        <dbReference type="ARBA" id="ARBA00023136"/>
    </source>
</evidence>